<feature type="compositionally biased region" description="Basic and acidic residues" evidence="1">
    <location>
        <begin position="1"/>
        <end position="15"/>
    </location>
</feature>
<dbReference type="GeneID" id="109403881"/>
<keyword evidence="4" id="KW-1185">Reference proteome</keyword>
<evidence type="ECO:0000313" key="3">
    <source>
        <dbReference type="EnsemblMetazoa" id="AALFPA23_001895.P39095"/>
    </source>
</evidence>
<evidence type="ECO:0000256" key="1">
    <source>
        <dbReference type="SAM" id="MobiDB-lite"/>
    </source>
</evidence>
<dbReference type="RefSeq" id="XP_029723680.2">
    <property type="nucleotide sequence ID" value="XM_029867820.2"/>
</dbReference>
<feature type="domain" description="DUF4806" evidence="2">
    <location>
        <begin position="61"/>
        <end position="149"/>
    </location>
</feature>
<dbReference type="InterPro" id="IPR032071">
    <property type="entry name" value="DUF4806"/>
</dbReference>
<accession>A0ABM1XQI8</accession>
<dbReference type="Proteomes" id="UP000069940">
    <property type="component" value="Unassembled WGS sequence"/>
</dbReference>
<protein>
    <recommendedName>
        <fullName evidence="2">DUF4806 domain-containing protein</fullName>
    </recommendedName>
</protein>
<proteinExistence type="predicted"/>
<reference evidence="4" key="1">
    <citation type="journal article" date="2015" name="Proc. Natl. Acad. Sci. U.S.A.">
        <title>Genome sequence of the Asian Tiger mosquito, Aedes albopictus, reveals insights into its biology, genetics, and evolution.</title>
        <authorList>
            <person name="Chen X.G."/>
            <person name="Jiang X."/>
            <person name="Gu J."/>
            <person name="Xu M."/>
            <person name="Wu Y."/>
            <person name="Deng Y."/>
            <person name="Zhang C."/>
            <person name="Bonizzoni M."/>
            <person name="Dermauw W."/>
            <person name="Vontas J."/>
            <person name="Armbruster P."/>
            <person name="Huang X."/>
            <person name="Yang Y."/>
            <person name="Zhang H."/>
            <person name="He W."/>
            <person name="Peng H."/>
            <person name="Liu Y."/>
            <person name="Wu K."/>
            <person name="Chen J."/>
            <person name="Lirakis M."/>
            <person name="Topalis P."/>
            <person name="Van Leeuwen T."/>
            <person name="Hall A.B."/>
            <person name="Jiang X."/>
            <person name="Thorpe C."/>
            <person name="Mueller R.L."/>
            <person name="Sun C."/>
            <person name="Waterhouse R.M."/>
            <person name="Yan G."/>
            <person name="Tu Z.J."/>
            <person name="Fang X."/>
            <person name="James A.A."/>
        </authorList>
    </citation>
    <scope>NUCLEOTIDE SEQUENCE [LARGE SCALE GENOMIC DNA]</scope>
    <source>
        <strain evidence="4">Foshan</strain>
    </source>
</reference>
<dbReference type="EnsemblMetazoa" id="AALFPA23_001895.R39095">
    <property type="protein sequence ID" value="AALFPA23_001895.P39095"/>
    <property type="gene ID" value="AALFPA23_001895"/>
</dbReference>
<dbReference type="Pfam" id="PF16064">
    <property type="entry name" value="DUF4806"/>
    <property type="match status" value="1"/>
</dbReference>
<sequence>MQEKVGDEISCHEQLKQPPYEDDDYGDDMHIEVLDQSEVPTVRRYQHLQRLQREVGPQVQVPGFNFPIADEDAVELLEATVNLNEHVRNDYVSYLRAKKPYNVGIPNVFHTLFSDEAMYSYNYSGICNRGSKRKAMQRYSIFMDCMLDAWRDHGVDEASLKESIYQVIRNINGRKRNRKYFAKRREEDRRRKLTAGKD</sequence>
<organism evidence="3 4">
    <name type="scientific">Aedes albopictus</name>
    <name type="common">Asian tiger mosquito</name>
    <name type="synonym">Stegomyia albopicta</name>
    <dbReference type="NCBI Taxonomy" id="7160"/>
    <lineage>
        <taxon>Eukaryota</taxon>
        <taxon>Metazoa</taxon>
        <taxon>Ecdysozoa</taxon>
        <taxon>Arthropoda</taxon>
        <taxon>Hexapoda</taxon>
        <taxon>Insecta</taxon>
        <taxon>Pterygota</taxon>
        <taxon>Neoptera</taxon>
        <taxon>Endopterygota</taxon>
        <taxon>Diptera</taxon>
        <taxon>Nematocera</taxon>
        <taxon>Culicoidea</taxon>
        <taxon>Culicidae</taxon>
        <taxon>Culicinae</taxon>
        <taxon>Aedini</taxon>
        <taxon>Aedes</taxon>
        <taxon>Stegomyia</taxon>
    </lineage>
</organism>
<evidence type="ECO:0000259" key="2">
    <source>
        <dbReference type="Pfam" id="PF16064"/>
    </source>
</evidence>
<name>A0ABM1XQI8_AEDAL</name>
<evidence type="ECO:0000313" key="4">
    <source>
        <dbReference type="Proteomes" id="UP000069940"/>
    </source>
</evidence>
<feature type="region of interest" description="Disordered" evidence="1">
    <location>
        <begin position="1"/>
        <end position="22"/>
    </location>
</feature>
<reference evidence="3" key="2">
    <citation type="submission" date="2025-05" db="UniProtKB">
        <authorList>
            <consortium name="EnsemblMetazoa"/>
        </authorList>
    </citation>
    <scope>IDENTIFICATION</scope>
    <source>
        <strain evidence="3">Foshan</strain>
    </source>
</reference>